<accession>A0A4Y1RGG9</accession>
<dbReference type="Pfam" id="PF10551">
    <property type="entry name" value="MULE"/>
    <property type="match status" value="1"/>
</dbReference>
<organism evidence="2">
    <name type="scientific">Prunus dulcis</name>
    <name type="common">Almond</name>
    <name type="synonym">Amygdalus dulcis</name>
    <dbReference type="NCBI Taxonomy" id="3755"/>
    <lineage>
        <taxon>Eukaryota</taxon>
        <taxon>Viridiplantae</taxon>
        <taxon>Streptophyta</taxon>
        <taxon>Embryophyta</taxon>
        <taxon>Tracheophyta</taxon>
        <taxon>Spermatophyta</taxon>
        <taxon>Magnoliopsida</taxon>
        <taxon>eudicotyledons</taxon>
        <taxon>Gunneridae</taxon>
        <taxon>Pentapetalae</taxon>
        <taxon>rosids</taxon>
        <taxon>fabids</taxon>
        <taxon>Rosales</taxon>
        <taxon>Rosaceae</taxon>
        <taxon>Amygdaloideae</taxon>
        <taxon>Amygdaleae</taxon>
        <taxon>Prunus</taxon>
    </lineage>
</organism>
<feature type="domain" description="MULE transposase" evidence="1">
    <location>
        <begin position="3"/>
        <end position="95"/>
    </location>
</feature>
<dbReference type="PANTHER" id="PTHR47718">
    <property type="entry name" value="OS01G0519700 PROTEIN"/>
    <property type="match status" value="1"/>
</dbReference>
<evidence type="ECO:0000313" key="2">
    <source>
        <dbReference type="EMBL" id="BBH03007.1"/>
    </source>
</evidence>
<dbReference type="GO" id="GO:0003676">
    <property type="term" value="F:nucleic acid binding"/>
    <property type="evidence" value="ECO:0007669"/>
    <property type="project" value="InterPro"/>
</dbReference>
<dbReference type="AlphaFoldDB" id="A0A4Y1RGG9"/>
<protein>
    <submittedName>
        <fullName evidence="2">FAR1-related sequence 5</fullName>
    </submittedName>
</protein>
<dbReference type="InterPro" id="IPR018289">
    <property type="entry name" value="MULE_transposase_dom"/>
</dbReference>
<dbReference type="SUPFAM" id="SSF53098">
    <property type="entry name" value="Ribonuclease H-like"/>
    <property type="match status" value="1"/>
</dbReference>
<reference evidence="2" key="1">
    <citation type="journal article" date="2019" name="Science">
        <title>Mutation of a bHLH transcription factor allowed almond domestication.</title>
        <authorList>
            <person name="Sanchez-Perez R."/>
            <person name="Pavan S."/>
            <person name="Mazzeo R."/>
            <person name="Moldovan C."/>
            <person name="Aiese Cigliano R."/>
            <person name="Del Cueto J."/>
            <person name="Ricciardi F."/>
            <person name="Lotti C."/>
            <person name="Ricciardi L."/>
            <person name="Dicenta F."/>
            <person name="Lopez-Marques R.L."/>
            <person name="Lindberg Moller B."/>
        </authorList>
    </citation>
    <scope>NUCLEOTIDE SEQUENCE</scope>
</reference>
<gene>
    <name evidence="2" type="ORF">Prudu_013753</name>
</gene>
<dbReference type="Gene3D" id="3.30.420.10">
    <property type="entry name" value="Ribonuclease H-like superfamily/Ribonuclease H"/>
    <property type="match status" value="1"/>
</dbReference>
<name>A0A4Y1RGG9_PRUDU</name>
<proteinExistence type="predicted"/>
<dbReference type="InterPro" id="IPR012337">
    <property type="entry name" value="RNaseH-like_sf"/>
</dbReference>
<dbReference type="PANTHER" id="PTHR47718:SF17">
    <property type="entry name" value="PROTEIN FAR1-RELATED SEQUENCE 5-LIKE"/>
    <property type="match status" value="1"/>
</dbReference>
<sequence length="296" mass="33938">MEVFDTTYRTYRYNMICAPFVGVNHHWKNVLFGCAFLLDEKTDSFIWLFETFLESMGGRKPKTIFTDQCQAMANGIEKVFPGVCHRLCSWHISQNAARNLGSYCGNPEFNHMFNKCLQGYCETKLKFQSTWDDLLAKFNLTGNMWLKTLYSLRAKWCQYLANIFSLLRQNLHKEVRAQIMFVDAQNGPANIESNLVIICAGSSAGKRAEALAHPQSNGQVEAVNKIIKKTLKTAKLDKAKGCWPELLPGSTLVLPHHPSAHPRVRRYSPYHLERRPWPGRIGQPTYRTSAYDARRQ</sequence>
<evidence type="ECO:0000259" key="1">
    <source>
        <dbReference type="Pfam" id="PF10551"/>
    </source>
</evidence>
<dbReference type="EMBL" id="AP019301">
    <property type="protein sequence ID" value="BBH03007.1"/>
    <property type="molecule type" value="Genomic_DNA"/>
</dbReference>
<dbReference type="InterPro" id="IPR036397">
    <property type="entry name" value="RNaseH_sf"/>
</dbReference>